<dbReference type="AlphaFoldDB" id="A0A7S4RQS2"/>
<evidence type="ECO:0000313" key="2">
    <source>
        <dbReference type="EMBL" id="CAE4621960.1"/>
    </source>
</evidence>
<feature type="region of interest" description="Disordered" evidence="1">
    <location>
        <begin position="121"/>
        <end position="186"/>
    </location>
</feature>
<name>A0A7S4RQS2_9DINO</name>
<sequence>MGAAAPCSCCLSRDAAGTIGRNDSEEVGQQEAARLLQEWANAIQHSQAVSKSGRPLQPPSAACPPQAGQAVPQGMRARAYTRAYSMPVNLLFDDVAQAREEAEAAERFKEPQKELERVIERLSGQARGTDGVGTNRDVHEVPEDSPDSSATQEELPTFRSKDGSETVPASSADVLPSQSTIQMPTGLNLISPYSHFSRIVTPSSADENKA</sequence>
<accession>A0A7S4RQS2</accession>
<reference evidence="2" key="1">
    <citation type="submission" date="2021-01" db="EMBL/GenBank/DDBJ databases">
        <authorList>
            <person name="Corre E."/>
            <person name="Pelletier E."/>
            <person name="Niang G."/>
            <person name="Scheremetjew M."/>
            <person name="Finn R."/>
            <person name="Kale V."/>
            <person name="Holt S."/>
            <person name="Cochrane G."/>
            <person name="Meng A."/>
            <person name="Brown T."/>
            <person name="Cohen L."/>
        </authorList>
    </citation>
    <scope>NUCLEOTIDE SEQUENCE</scope>
    <source>
        <strain evidence="2">CCMP3105</strain>
    </source>
</reference>
<protein>
    <submittedName>
        <fullName evidence="2">Uncharacterized protein</fullName>
    </submittedName>
</protein>
<gene>
    <name evidence="2" type="ORF">AMON00008_LOCUS39031</name>
</gene>
<organism evidence="2">
    <name type="scientific">Alexandrium monilatum</name>
    <dbReference type="NCBI Taxonomy" id="311494"/>
    <lineage>
        <taxon>Eukaryota</taxon>
        <taxon>Sar</taxon>
        <taxon>Alveolata</taxon>
        <taxon>Dinophyceae</taxon>
        <taxon>Gonyaulacales</taxon>
        <taxon>Pyrocystaceae</taxon>
        <taxon>Alexandrium</taxon>
    </lineage>
</organism>
<feature type="compositionally biased region" description="Polar residues" evidence="1">
    <location>
        <begin position="176"/>
        <end position="185"/>
    </location>
</feature>
<dbReference type="EMBL" id="HBNR01055530">
    <property type="protein sequence ID" value="CAE4621960.1"/>
    <property type="molecule type" value="Transcribed_RNA"/>
</dbReference>
<evidence type="ECO:0000256" key="1">
    <source>
        <dbReference type="SAM" id="MobiDB-lite"/>
    </source>
</evidence>
<proteinExistence type="predicted"/>
<feature type="region of interest" description="Disordered" evidence="1">
    <location>
        <begin position="46"/>
        <end position="70"/>
    </location>
</feature>